<feature type="coiled-coil region" evidence="11">
    <location>
        <begin position="138"/>
        <end position="180"/>
    </location>
</feature>
<dbReference type="PROSITE" id="PS50221">
    <property type="entry name" value="GAIN_B"/>
    <property type="match status" value="1"/>
</dbReference>
<dbReference type="Pfam" id="PF01825">
    <property type="entry name" value="GPS"/>
    <property type="match status" value="1"/>
</dbReference>
<dbReference type="PANTHER" id="PTHR10877:SF194">
    <property type="entry name" value="LOCATION OF VULVA DEFECTIVE 1"/>
    <property type="match status" value="1"/>
</dbReference>
<dbReference type="Pfam" id="PF01477">
    <property type="entry name" value="PLAT"/>
    <property type="match status" value="1"/>
</dbReference>
<dbReference type="GO" id="GO:0005262">
    <property type="term" value="F:calcium channel activity"/>
    <property type="evidence" value="ECO:0007669"/>
    <property type="project" value="TreeGrafter"/>
</dbReference>
<name>A0A7I8W8U3_9ANNE</name>
<keyword evidence="5 13" id="KW-1133">Transmembrane helix</keyword>
<feature type="transmembrane region" description="Helical" evidence="13">
    <location>
        <begin position="813"/>
        <end position="839"/>
    </location>
</feature>
<feature type="transmembrane region" description="Helical" evidence="13">
    <location>
        <begin position="1398"/>
        <end position="1419"/>
    </location>
</feature>
<keyword evidence="6 13" id="KW-0472">Membrane</keyword>
<evidence type="ECO:0000259" key="14">
    <source>
        <dbReference type="PROSITE" id="PS50095"/>
    </source>
</evidence>
<dbReference type="InterPro" id="IPR046338">
    <property type="entry name" value="GAIN_dom_sf"/>
</dbReference>
<dbReference type="Pfam" id="PF20519">
    <property type="entry name" value="Polycystin_dom"/>
    <property type="match status" value="1"/>
</dbReference>
<feature type="region of interest" description="Disordered" evidence="12">
    <location>
        <begin position="1"/>
        <end position="26"/>
    </location>
</feature>
<feature type="transmembrane region" description="Helical" evidence="13">
    <location>
        <begin position="1336"/>
        <end position="1358"/>
    </location>
</feature>
<keyword evidence="17" id="KW-1185">Reference proteome</keyword>
<keyword evidence="4" id="KW-0732">Signal</keyword>
<dbReference type="Gene3D" id="2.60.220.50">
    <property type="match status" value="1"/>
</dbReference>
<dbReference type="Gene3D" id="1.10.287.70">
    <property type="match status" value="1"/>
</dbReference>
<evidence type="ECO:0000256" key="4">
    <source>
        <dbReference type="ARBA" id="ARBA00022729"/>
    </source>
</evidence>
<evidence type="ECO:0000259" key="15">
    <source>
        <dbReference type="PROSITE" id="PS50221"/>
    </source>
</evidence>
<feature type="compositionally biased region" description="Basic and acidic residues" evidence="12">
    <location>
        <begin position="12"/>
        <end position="26"/>
    </location>
</feature>
<dbReference type="SUPFAM" id="SSF49723">
    <property type="entry name" value="Lipase/lipooxygenase domain (PLAT/LH2 domain)"/>
    <property type="match status" value="1"/>
</dbReference>
<evidence type="ECO:0000256" key="6">
    <source>
        <dbReference type="ARBA" id="ARBA00023136"/>
    </source>
</evidence>
<feature type="domain" description="PLAT" evidence="14">
    <location>
        <begin position="522"/>
        <end position="641"/>
    </location>
</feature>
<dbReference type="SMART" id="SM00308">
    <property type="entry name" value="LH2"/>
    <property type="match status" value="1"/>
</dbReference>
<dbReference type="InterPro" id="IPR057244">
    <property type="entry name" value="GAIN_B"/>
</dbReference>
<sequence>MFPIDLSSSENQGKKVSAEDEKEAEEITTRALKAVEENVDKLLSFPERLLASQTTEKLLNSNAKIGNDTKEKAADALFKILSNEDNDLTSESVDSKQLQDMSKSCLTSSISLTEGSKGVAACPEPILDFGDVSPKVYARLKKEAVEKAERDCKEQRIEVASKLHLKLRKLNKKVRKLALKKTIQGEGMTHSVGDKKISMTKFDPLDVSKESLKSDKGSFKIPSSVRSKFSQLDQIEVEITSRNDNPYAYDDSAQKVNSSLTSLSFSRGDDDISITNENEPIEISVRKDDATLPESVVVSFKNGSNPQNLYLHKFDVTDPNAAIIIFIQENDPLQELNYYINFDQVVNVSNALITGQIPNRDESEENSWRIFINPIEHLNNETLINSSLSIGFKPVNDTTTKLTFNITSYSSACVFFDEDKESWSSEGCKVSSKTQLNETVCLCNHLTLFSTSWFVPPNTIDFSTVFDNFGAKLLENIHVFVTIIILIVIYFILVVILRRYDKLDIIKWGVSPLKDNTATDLYHYQLSVHTGMRKNGGTDSSVFFVLGGDDSDTEVRKLEGVADKKLARGSINNYLLSVPDKLGNLLYLRIWHDNSGEGDNASWYLDHITIQDVQTKEKYVFICDQWLAVDTGDGQIERLLPAASREELANFQYLFYSSTKKDMTDGYLWFSLVSRPTRSRFTRVQRLSCCLALLFATMIANAMWYKTDNNESNDKSVQVVTLGPFRFTPQQIFISISSSLVSIPISLLIVTLFRKSGPKPKKRNPTNDRHNAENPISLNNSQVYEMKKTDEITTSKSSISNDRKKKKKKPFLLPWWFIYISWILVFITVAASGFFTLLYSFEWGREKSSEWLTAFLLSFFQSALIIQPFKVIILAVTLSAIFRKPKDEDEDEGENDLEEDEILNVSTKNSYQRYGVSKHRVPYENSAVRHDESRLKEMKETREKELKMFSILKEILAYLFYLAVVCTLGYDNKDTRSFLYKDQIHQTFVEGIGKFGAIRNFDHFFKWTNTTLIPELYSKQEYNGDPVHWRIEYFLNDGVNYRVGSPRLRQARVVKNDCSIPSPVEALIKTCYPSYSATKHDDAAYYPQWVKAPNSSAVDKDSPWNYKGTLELDGLPYFGVYSVYSGGGFVASFGDEIEQAISTVETLKSDGWIDRGSRAIFVEFNVHNPSVNLFSAVSLVLEIPTIGSMTPTAVIKTLRLYNYVGQRALFRLILEIIFACFLLYFLVVEGKKLKKMKRSYFTSFWSILEILNLIGSVTAIVLYALHYTFTRLTIKKFQENKKKFITFDYVVSWDEAFTYCLAFIVFIASIKFLKLLRFNRKVTELISTLSVATKPLLSFFVFFIVIFLSYAQFCYLIFGQKLKDYSTFITTMETLFSMMLMEFDFEGLNSANKIMGPFFFISYIIVLVFVVMNMLITILNESFYTVKSYSLETCTDYQMVDFMIGQFKKLIGYDNWSMPSKYLLFIMKLLIE</sequence>
<dbReference type="GO" id="GO:0005509">
    <property type="term" value="F:calcium ion binding"/>
    <property type="evidence" value="ECO:0007669"/>
    <property type="project" value="InterPro"/>
</dbReference>
<dbReference type="OrthoDB" id="444119at2759"/>
<comment type="caution">
    <text evidence="10">Lacks conserved residue(s) required for the propagation of feature annotation.</text>
</comment>
<dbReference type="InterPro" id="IPR013122">
    <property type="entry name" value="PKD1_2_channel"/>
</dbReference>
<evidence type="ECO:0000256" key="2">
    <source>
        <dbReference type="ARBA" id="ARBA00007200"/>
    </source>
</evidence>
<feature type="transmembrane region" description="Helical" evidence="13">
    <location>
        <begin position="951"/>
        <end position="970"/>
    </location>
</feature>
<dbReference type="FunFam" id="2.60.60.20:FF:000022">
    <property type="entry name" value="Uncharacterized protein"/>
    <property type="match status" value="1"/>
</dbReference>
<keyword evidence="3 13" id="KW-0812">Transmembrane</keyword>
<dbReference type="InterPro" id="IPR036392">
    <property type="entry name" value="PLAT/LH2_dom_sf"/>
</dbReference>
<evidence type="ECO:0000256" key="8">
    <source>
        <dbReference type="ARBA" id="ARBA00023180"/>
    </source>
</evidence>
<dbReference type="InterPro" id="IPR003915">
    <property type="entry name" value="PKD_2"/>
</dbReference>
<feature type="transmembrane region" description="Helical" evidence="13">
    <location>
        <begin position="732"/>
        <end position="753"/>
    </location>
</feature>
<feature type="domain" description="GAIN-B" evidence="15">
    <location>
        <begin position="312"/>
        <end position="461"/>
    </location>
</feature>
<gene>
    <name evidence="16" type="ORF">DGYR_LOCUS12079</name>
</gene>
<keyword evidence="7" id="KW-1015">Disulfide bond</keyword>
<feature type="transmembrane region" description="Helical" evidence="13">
    <location>
        <begin position="477"/>
        <end position="497"/>
    </location>
</feature>
<evidence type="ECO:0000313" key="16">
    <source>
        <dbReference type="EMBL" id="CAD5124544.1"/>
    </source>
</evidence>
<organism evidence="16 17">
    <name type="scientific">Dimorphilus gyrociliatus</name>
    <dbReference type="NCBI Taxonomy" id="2664684"/>
    <lineage>
        <taxon>Eukaryota</taxon>
        <taxon>Metazoa</taxon>
        <taxon>Spiralia</taxon>
        <taxon>Lophotrochozoa</taxon>
        <taxon>Annelida</taxon>
        <taxon>Polychaeta</taxon>
        <taxon>Polychaeta incertae sedis</taxon>
        <taxon>Dinophilidae</taxon>
        <taxon>Dimorphilus</taxon>
    </lineage>
</organism>
<comment type="similarity">
    <text evidence="2">Belongs to the polycystin family.</text>
</comment>
<feature type="compositionally biased region" description="Polar residues" evidence="12">
    <location>
        <begin position="1"/>
        <end position="11"/>
    </location>
</feature>
<feature type="disulfide bond" evidence="9">
    <location>
        <begin position="1058"/>
        <end position="1071"/>
    </location>
</feature>
<dbReference type="InterPro" id="IPR001024">
    <property type="entry name" value="PLAT/LH2_dom"/>
</dbReference>
<evidence type="ECO:0000256" key="7">
    <source>
        <dbReference type="ARBA" id="ARBA00023157"/>
    </source>
</evidence>
<evidence type="ECO:0000313" key="17">
    <source>
        <dbReference type="Proteomes" id="UP000549394"/>
    </source>
</evidence>
<dbReference type="InterPro" id="IPR046791">
    <property type="entry name" value="Polycystin_dom"/>
</dbReference>
<keyword evidence="11" id="KW-0175">Coiled coil</keyword>
<evidence type="ECO:0000256" key="1">
    <source>
        <dbReference type="ARBA" id="ARBA00004141"/>
    </source>
</evidence>
<feature type="transmembrane region" description="Helical" evidence="13">
    <location>
        <begin position="684"/>
        <end position="705"/>
    </location>
</feature>
<keyword evidence="8" id="KW-0325">Glycoprotein</keyword>
<dbReference type="PANTHER" id="PTHR10877">
    <property type="entry name" value="POLYCYSTIN FAMILY MEMBER"/>
    <property type="match status" value="1"/>
</dbReference>
<dbReference type="InterPro" id="IPR000203">
    <property type="entry name" value="GPS"/>
</dbReference>
<feature type="transmembrane region" description="Helical" evidence="13">
    <location>
        <begin position="851"/>
        <end position="876"/>
    </location>
</feature>
<reference evidence="16 17" key="1">
    <citation type="submission" date="2020-08" db="EMBL/GenBank/DDBJ databases">
        <authorList>
            <person name="Hejnol A."/>
        </authorList>
    </citation>
    <scope>NUCLEOTIDE SEQUENCE [LARGE SCALE GENOMIC DNA]</scope>
</reference>
<dbReference type="PRINTS" id="PR01433">
    <property type="entry name" value="POLYCYSTIN2"/>
</dbReference>
<evidence type="ECO:0000256" key="12">
    <source>
        <dbReference type="SAM" id="MobiDB-lite"/>
    </source>
</evidence>
<dbReference type="FunFam" id="1.10.287.70:FF:000086">
    <property type="entry name" value="Polycystic kidney disease 2"/>
    <property type="match status" value="1"/>
</dbReference>
<proteinExistence type="inferred from homology"/>
<accession>A0A7I8W8U3</accession>
<dbReference type="GO" id="GO:0016020">
    <property type="term" value="C:membrane"/>
    <property type="evidence" value="ECO:0007669"/>
    <property type="project" value="UniProtKB-SubCell"/>
</dbReference>
<evidence type="ECO:0000256" key="5">
    <source>
        <dbReference type="ARBA" id="ARBA00022989"/>
    </source>
</evidence>
<feature type="transmembrane region" description="Helical" evidence="13">
    <location>
        <begin position="1240"/>
        <end position="1265"/>
    </location>
</feature>
<dbReference type="GO" id="GO:0050982">
    <property type="term" value="P:detection of mechanical stimulus"/>
    <property type="evidence" value="ECO:0007669"/>
    <property type="project" value="TreeGrafter"/>
</dbReference>
<protein>
    <submittedName>
        <fullName evidence="16">DgyrCDS12821</fullName>
    </submittedName>
</protein>
<evidence type="ECO:0000256" key="13">
    <source>
        <dbReference type="SAM" id="Phobius"/>
    </source>
</evidence>
<dbReference type="Proteomes" id="UP000549394">
    <property type="component" value="Unassembled WGS sequence"/>
</dbReference>
<comment type="subcellular location">
    <subcellularLocation>
        <location evidence="1">Membrane</location>
        <topology evidence="1">Multi-pass membrane protein</topology>
    </subcellularLocation>
</comment>
<evidence type="ECO:0000256" key="11">
    <source>
        <dbReference type="SAM" id="Coils"/>
    </source>
</evidence>
<dbReference type="PROSITE" id="PS50095">
    <property type="entry name" value="PLAT"/>
    <property type="match status" value="1"/>
</dbReference>
<feature type="transmembrane region" description="Helical" evidence="13">
    <location>
        <begin position="1296"/>
        <end position="1316"/>
    </location>
</feature>
<feature type="transmembrane region" description="Helical" evidence="13">
    <location>
        <begin position="1208"/>
        <end position="1228"/>
    </location>
</feature>
<dbReference type="Gene3D" id="2.60.60.20">
    <property type="entry name" value="PLAT/LH2 domain"/>
    <property type="match status" value="1"/>
</dbReference>
<dbReference type="EMBL" id="CAJFCJ010000021">
    <property type="protein sequence ID" value="CAD5124544.1"/>
    <property type="molecule type" value="Genomic_DNA"/>
</dbReference>
<dbReference type="Pfam" id="PF08016">
    <property type="entry name" value="PKD_channel"/>
    <property type="match status" value="1"/>
</dbReference>
<evidence type="ECO:0000256" key="3">
    <source>
        <dbReference type="ARBA" id="ARBA00022692"/>
    </source>
</evidence>
<dbReference type="SMART" id="SM00303">
    <property type="entry name" value="GPS"/>
    <property type="match status" value="1"/>
</dbReference>
<dbReference type="InterPro" id="IPR051223">
    <property type="entry name" value="Polycystin"/>
</dbReference>
<evidence type="ECO:0000256" key="10">
    <source>
        <dbReference type="PROSITE-ProRule" id="PRU00152"/>
    </source>
</evidence>
<comment type="caution">
    <text evidence="16">The sequence shown here is derived from an EMBL/GenBank/DDBJ whole genome shotgun (WGS) entry which is preliminary data.</text>
</comment>
<evidence type="ECO:0000256" key="9">
    <source>
        <dbReference type="PIRSR" id="PIRSR603915-2"/>
    </source>
</evidence>